<keyword evidence="2" id="KW-1133">Transmembrane helix</keyword>
<dbReference type="PANTHER" id="PTHR32309">
    <property type="entry name" value="TYROSINE-PROTEIN KINASE"/>
    <property type="match status" value="1"/>
</dbReference>
<evidence type="ECO:0000256" key="1">
    <source>
        <dbReference type="SAM" id="Coils"/>
    </source>
</evidence>
<dbReference type="RefSeq" id="WP_199468657.1">
    <property type="nucleotide sequence ID" value="NZ_JAEMNX010000011.1"/>
</dbReference>
<gene>
    <name evidence="4" type="ORF">I8J31_11260</name>
</gene>
<keyword evidence="2" id="KW-0472">Membrane</keyword>
<evidence type="ECO:0000259" key="3">
    <source>
        <dbReference type="Pfam" id="PF13807"/>
    </source>
</evidence>
<organism evidence="4 5">
    <name type="scientific">Marinomonas transparens</name>
    <dbReference type="NCBI Taxonomy" id="2795388"/>
    <lineage>
        <taxon>Bacteria</taxon>
        <taxon>Pseudomonadati</taxon>
        <taxon>Pseudomonadota</taxon>
        <taxon>Gammaproteobacteria</taxon>
        <taxon>Oceanospirillales</taxon>
        <taxon>Oceanospirillaceae</taxon>
        <taxon>Marinomonas</taxon>
    </lineage>
</organism>
<keyword evidence="1" id="KW-0175">Coiled coil</keyword>
<reference evidence="4" key="1">
    <citation type="submission" date="2020-12" db="EMBL/GenBank/DDBJ databases">
        <title>Marinomonas arctica sp. nov., a psychrotolerant bacterium isolated from the Arctic.</title>
        <authorList>
            <person name="Zhang Y."/>
        </authorList>
    </citation>
    <scope>NUCLEOTIDE SEQUENCE</scope>
    <source>
        <strain evidence="4">C1424</strain>
    </source>
</reference>
<evidence type="ECO:0000256" key="2">
    <source>
        <dbReference type="SAM" id="Phobius"/>
    </source>
</evidence>
<sequence>MHLAIQARLYRLLCAAWRHRYLLVIPPLILPIFGFLLSNVVPKVYDNHTSFLIQESATLNPFLKDLSVDSQIQQRMKALDTLLHSRHILQRVAEEEGLYPENATDYQKDRVINRLSSNLKVALFGSDLIRVSYHSNTQQGMDSLLRKVRDVFIEQLLAPERSSMTNSEAFLLAQLEEQRMHLEQAESALANFKSKHTMQLPSLFNNNVSSISELRQLIAQKEIEFAGQEAVMASLHTQLIRNNPLIAQIESDIVSHKRELSTLLSRYTPQHSKVIIANAMLSRLERELHDLITLTDQIDSIEELERLWLATGKALETQSEKVATALNLAQNNEIESAKLRYSRLKQELNQLHKQHDDLLQLINSSSGIEQQLQTLSRDLKVQDKVYQETLNRYERAKVTGALGEFEQKDRIKIIDKAYVPSGPSNMPTLLYVVLGVIAGIGLGVGTAIVLEVTNSQLRYISEVQDIAKVPVLARIPKIKDDYNLLDLDHLDSDTNKTNRIRKALNYFSRFKKE</sequence>
<evidence type="ECO:0000313" key="5">
    <source>
        <dbReference type="Proteomes" id="UP000628710"/>
    </source>
</evidence>
<dbReference type="InterPro" id="IPR032807">
    <property type="entry name" value="GNVR"/>
</dbReference>
<feature type="coiled-coil region" evidence="1">
    <location>
        <begin position="327"/>
        <end position="361"/>
    </location>
</feature>
<feature type="transmembrane region" description="Helical" evidence="2">
    <location>
        <begin position="429"/>
        <end position="450"/>
    </location>
</feature>
<accession>A0A934MWK2</accession>
<feature type="transmembrane region" description="Helical" evidence="2">
    <location>
        <begin position="21"/>
        <end position="41"/>
    </location>
</feature>
<name>A0A934MWK2_9GAMM</name>
<dbReference type="AlphaFoldDB" id="A0A934MWK2"/>
<protein>
    <recommendedName>
        <fullName evidence="3">Tyrosine-protein kinase G-rich domain-containing protein</fullName>
    </recommendedName>
</protein>
<evidence type="ECO:0000313" key="4">
    <source>
        <dbReference type="EMBL" id="MBJ7538254.1"/>
    </source>
</evidence>
<dbReference type="PANTHER" id="PTHR32309:SF31">
    <property type="entry name" value="CAPSULAR EXOPOLYSACCHARIDE FAMILY"/>
    <property type="match status" value="1"/>
</dbReference>
<dbReference type="EMBL" id="JAEMNX010000011">
    <property type="protein sequence ID" value="MBJ7538254.1"/>
    <property type="molecule type" value="Genomic_DNA"/>
</dbReference>
<feature type="domain" description="Tyrosine-protein kinase G-rich" evidence="3">
    <location>
        <begin position="369"/>
        <end position="449"/>
    </location>
</feature>
<proteinExistence type="predicted"/>
<dbReference type="Pfam" id="PF13807">
    <property type="entry name" value="GNVR"/>
    <property type="match status" value="1"/>
</dbReference>
<comment type="caution">
    <text evidence="4">The sequence shown here is derived from an EMBL/GenBank/DDBJ whole genome shotgun (WGS) entry which is preliminary data.</text>
</comment>
<dbReference type="InterPro" id="IPR050445">
    <property type="entry name" value="Bact_polysacc_biosynth/exp"/>
</dbReference>
<keyword evidence="2" id="KW-0812">Transmembrane</keyword>
<dbReference type="Proteomes" id="UP000628710">
    <property type="component" value="Unassembled WGS sequence"/>
</dbReference>
<keyword evidence="5" id="KW-1185">Reference proteome</keyword>